<comment type="caution">
    <text evidence="6">The sequence shown here is derived from an EMBL/GenBank/DDBJ whole genome shotgun (WGS) entry which is preliminary data.</text>
</comment>
<protein>
    <submittedName>
        <fullName evidence="6">L-rhamnose isomerase</fullName>
    </submittedName>
</protein>
<evidence type="ECO:0000313" key="7">
    <source>
        <dbReference type="Proteomes" id="UP000054078"/>
    </source>
</evidence>
<accession>A0A100YUX0</accession>
<dbReference type="AlphaFoldDB" id="A0A100YUX0"/>
<reference evidence="6 7" key="1">
    <citation type="submission" date="2015-12" db="EMBL/GenBank/DDBJ databases">
        <title>Draft Genome Sequence of Olsenella scatoligenes SK9K4T; a Producer of 3-Methylindole- (skatole) and 4-Methylphenol- (p-cresol) Isolated from Pig Feces.</title>
        <authorList>
            <person name="Li X."/>
            <person name="Borg B."/>
            <person name="Canibe N."/>
        </authorList>
    </citation>
    <scope>NUCLEOTIDE SEQUENCE [LARGE SCALE GENOMIC DNA]</scope>
    <source>
        <strain evidence="6 7">SK9K4</strain>
    </source>
</reference>
<keyword evidence="7" id="KW-1185">Reference proteome</keyword>
<evidence type="ECO:0000256" key="4">
    <source>
        <dbReference type="ARBA" id="ARBA00023235"/>
    </source>
</evidence>
<dbReference type="SUPFAM" id="SSF51658">
    <property type="entry name" value="Xylose isomerase-like"/>
    <property type="match status" value="1"/>
</dbReference>
<dbReference type="STRING" id="1299998.AUL39_07930"/>
<proteinExistence type="predicted"/>
<dbReference type="Proteomes" id="UP000054078">
    <property type="component" value="Unassembled WGS sequence"/>
</dbReference>
<dbReference type="Pfam" id="PF06134">
    <property type="entry name" value="RhaA"/>
    <property type="match status" value="1"/>
</dbReference>
<keyword evidence="1" id="KW-0963">Cytoplasm</keyword>
<dbReference type="EMBL" id="LOJF01000010">
    <property type="protein sequence ID" value="KUH58135.1"/>
    <property type="molecule type" value="Genomic_DNA"/>
</dbReference>
<dbReference type="GO" id="GO:0019324">
    <property type="term" value="P:L-lyxose metabolic process"/>
    <property type="evidence" value="ECO:0007669"/>
    <property type="project" value="TreeGrafter"/>
</dbReference>
<evidence type="ECO:0000256" key="1">
    <source>
        <dbReference type="ARBA" id="ARBA00022490"/>
    </source>
</evidence>
<dbReference type="GO" id="GO:0030145">
    <property type="term" value="F:manganese ion binding"/>
    <property type="evidence" value="ECO:0007669"/>
    <property type="project" value="InterPro"/>
</dbReference>
<dbReference type="GO" id="GO:0019301">
    <property type="term" value="P:rhamnose catabolic process"/>
    <property type="evidence" value="ECO:0007669"/>
    <property type="project" value="TreeGrafter"/>
</dbReference>
<keyword evidence="4 6" id="KW-0413">Isomerase</keyword>
<evidence type="ECO:0000256" key="5">
    <source>
        <dbReference type="ARBA" id="ARBA00023308"/>
    </source>
</evidence>
<keyword evidence="5" id="KW-0684">Rhamnose metabolism</keyword>
<dbReference type="PANTHER" id="PTHR30268:SF0">
    <property type="entry name" value="L-RHAMNOSE ISOMERASE"/>
    <property type="match status" value="1"/>
</dbReference>
<evidence type="ECO:0000256" key="3">
    <source>
        <dbReference type="ARBA" id="ARBA00023211"/>
    </source>
</evidence>
<dbReference type="InterPro" id="IPR009308">
    <property type="entry name" value="Rhamnose_isomerase"/>
</dbReference>
<dbReference type="GO" id="GO:0008740">
    <property type="term" value="F:L-rhamnose isomerase activity"/>
    <property type="evidence" value="ECO:0007669"/>
    <property type="project" value="InterPro"/>
</dbReference>
<gene>
    <name evidence="6" type="ORF">AUL39_07930</name>
</gene>
<evidence type="ECO:0000256" key="2">
    <source>
        <dbReference type="ARBA" id="ARBA00022723"/>
    </source>
</evidence>
<dbReference type="PANTHER" id="PTHR30268">
    <property type="entry name" value="L-RHAMNOSE ISOMERASE"/>
    <property type="match status" value="1"/>
</dbReference>
<dbReference type="Gene3D" id="3.20.20.150">
    <property type="entry name" value="Divalent-metal-dependent TIM barrel enzymes"/>
    <property type="match status" value="1"/>
</dbReference>
<dbReference type="RefSeq" id="WP_059055064.1">
    <property type="nucleotide sequence ID" value="NZ_LOJF01000010.1"/>
</dbReference>
<dbReference type="OrthoDB" id="9766697at2"/>
<dbReference type="InterPro" id="IPR050337">
    <property type="entry name" value="L-rhamnose_isomerase"/>
</dbReference>
<name>A0A100YUX0_TRASO</name>
<keyword evidence="2" id="KW-0479">Metal-binding</keyword>
<organism evidence="6 7">
    <name type="scientific">Tractidigestivibacter scatoligenes</name>
    <name type="common">Olsenella scatoligenes</name>
    <dbReference type="NCBI Taxonomy" id="1299998"/>
    <lineage>
        <taxon>Bacteria</taxon>
        <taxon>Bacillati</taxon>
        <taxon>Actinomycetota</taxon>
        <taxon>Coriobacteriia</taxon>
        <taxon>Coriobacteriales</taxon>
        <taxon>Atopobiaceae</taxon>
        <taxon>Tractidigestivibacter</taxon>
    </lineage>
</organism>
<keyword evidence="3" id="KW-0464">Manganese</keyword>
<evidence type="ECO:0000313" key="6">
    <source>
        <dbReference type="EMBL" id="KUH58135.1"/>
    </source>
</evidence>
<sequence length="428" mass="48268">MSDASTTSVQATAYESARARYAACGIDTEAALARLAAKPISMHCWQGDDVQGFDQGDNPASGGIMTTGNYPGRARNFDELTADFGYAASLIPGAKRVNLHASYAVFTDENPWHDRDQLTYEDFRPWVEWAREKGLGIDFNPTFFSHPRVNHGLTVSSPDEETREFWIRHGICCRQIAEKIGEELDDEVLLNFWIPDGLKDTPTDRYGLRKNLVDALDRIYAEPAPHVVDAFEQKVFGLGVEGFTVGDQELYEGWAARHGGSACVLLDTGHFNPTENVADKLSALALFFDRLPLHVTRPMHWDSDHVTLFNDDLRELAGEIVRVPGAWEKSMIGMDFFDAAINRIGAWATGMRSMEKALLFQLLQPNDELKELQNTFQDSRKMIVLEQFKCMPFGDVWDEYCRREGVPLEGELWDKIKAYEDDVLSARV</sequence>
<dbReference type="InterPro" id="IPR036237">
    <property type="entry name" value="Xyl_isomerase-like_sf"/>
</dbReference>